<evidence type="ECO:0000313" key="1">
    <source>
        <dbReference type="EMBL" id="KAF7435165.1"/>
    </source>
</evidence>
<reference evidence="1" key="1">
    <citation type="journal article" date="2020" name="G3 (Bethesda)">
        <title>High-Quality Assemblies for Three Invasive Social Wasps from the &lt;i&gt;Vespula&lt;/i&gt; Genus.</title>
        <authorList>
            <person name="Harrop T.W.R."/>
            <person name="Guhlin J."/>
            <person name="McLaughlin G.M."/>
            <person name="Permina E."/>
            <person name="Stockwell P."/>
            <person name="Gilligan J."/>
            <person name="Le Lec M.F."/>
            <person name="Gruber M.A.M."/>
            <person name="Quinn O."/>
            <person name="Lovegrove M."/>
            <person name="Duncan E.J."/>
            <person name="Remnant E.J."/>
            <person name="Van Eeckhoven J."/>
            <person name="Graham B."/>
            <person name="Knapp R.A."/>
            <person name="Langford K.W."/>
            <person name="Kronenberg Z."/>
            <person name="Press M.O."/>
            <person name="Eacker S.M."/>
            <person name="Wilson-Rankin E.E."/>
            <person name="Purcell J."/>
            <person name="Lester P.J."/>
            <person name="Dearden P.K."/>
        </authorList>
    </citation>
    <scope>NUCLEOTIDE SEQUENCE</scope>
    <source>
        <strain evidence="1">Volc-1</strain>
    </source>
</reference>
<dbReference type="Proteomes" id="UP000600918">
    <property type="component" value="Unassembled WGS sequence"/>
</dbReference>
<dbReference type="EMBL" id="JACSDY010000002">
    <property type="protein sequence ID" value="KAF7435165.1"/>
    <property type="molecule type" value="Genomic_DNA"/>
</dbReference>
<protein>
    <submittedName>
        <fullName evidence="1">Uncharacterized protein</fullName>
    </submittedName>
</protein>
<sequence length="69" mass="7751">MKEMSSARTDQEFFITVVDSSRDDAFHNRIPLIILSSLFVDMAKWKVSMRIERAGLGWGKMGKGSAAND</sequence>
<dbReference type="AlphaFoldDB" id="A0A834PBV2"/>
<keyword evidence="2" id="KW-1185">Reference proteome</keyword>
<comment type="caution">
    <text evidence="1">The sequence shown here is derived from an EMBL/GenBank/DDBJ whole genome shotgun (WGS) entry which is preliminary data.</text>
</comment>
<proteinExistence type="predicted"/>
<gene>
    <name evidence="1" type="ORF">H0235_003356</name>
</gene>
<name>A0A834PBV2_VESPE</name>
<organism evidence="1 2">
    <name type="scientific">Vespula pensylvanica</name>
    <name type="common">Western yellow jacket</name>
    <name type="synonym">Wasp</name>
    <dbReference type="NCBI Taxonomy" id="30213"/>
    <lineage>
        <taxon>Eukaryota</taxon>
        <taxon>Metazoa</taxon>
        <taxon>Ecdysozoa</taxon>
        <taxon>Arthropoda</taxon>
        <taxon>Hexapoda</taxon>
        <taxon>Insecta</taxon>
        <taxon>Pterygota</taxon>
        <taxon>Neoptera</taxon>
        <taxon>Endopterygota</taxon>
        <taxon>Hymenoptera</taxon>
        <taxon>Apocrita</taxon>
        <taxon>Aculeata</taxon>
        <taxon>Vespoidea</taxon>
        <taxon>Vespidae</taxon>
        <taxon>Vespinae</taxon>
        <taxon>Vespula</taxon>
    </lineage>
</organism>
<accession>A0A834PBV2</accession>
<evidence type="ECO:0000313" key="2">
    <source>
        <dbReference type="Proteomes" id="UP000600918"/>
    </source>
</evidence>